<dbReference type="CDD" id="cd05325">
    <property type="entry name" value="carb_red_sniffer_like_SDR_c"/>
    <property type="match status" value="1"/>
</dbReference>
<proteinExistence type="inferred from homology"/>
<dbReference type="InterPro" id="IPR051468">
    <property type="entry name" value="Fungal_SecMetab_SDRs"/>
</dbReference>
<dbReference type="Proteomes" id="UP001438707">
    <property type="component" value="Unassembled WGS sequence"/>
</dbReference>
<keyword evidence="5" id="KW-1185">Reference proteome</keyword>
<dbReference type="PRINTS" id="PR00081">
    <property type="entry name" value="GDHRDH"/>
</dbReference>
<accession>A0AAW1SF85</accession>
<dbReference type="PANTHER" id="PTHR43544">
    <property type="entry name" value="SHORT-CHAIN DEHYDROGENASE/REDUCTASE"/>
    <property type="match status" value="1"/>
</dbReference>
<evidence type="ECO:0000256" key="2">
    <source>
        <dbReference type="ARBA" id="ARBA00023002"/>
    </source>
</evidence>
<dbReference type="PRINTS" id="PR00080">
    <property type="entry name" value="SDRFAMILY"/>
</dbReference>
<dbReference type="InterPro" id="IPR002347">
    <property type="entry name" value="SDR_fam"/>
</dbReference>
<keyword evidence="2" id="KW-0560">Oxidoreductase</keyword>
<evidence type="ECO:0000256" key="3">
    <source>
        <dbReference type="RuleBase" id="RU000363"/>
    </source>
</evidence>
<evidence type="ECO:0000256" key="1">
    <source>
        <dbReference type="ARBA" id="ARBA00022857"/>
    </source>
</evidence>
<dbReference type="AlphaFoldDB" id="A0AAW1SF85"/>
<evidence type="ECO:0000313" key="4">
    <source>
        <dbReference type="EMBL" id="KAK9844534.1"/>
    </source>
</evidence>
<dbReference type="InterPro" id="IPR036291">
    <property type="entry name" value="NAD(P)-bd_dom_sf"/>
</dbReference>
<dbReference type="GO" id="GO:0005737">
    <property type="term" value="C:cytoplasm"/>
    <property type="evidence" value="ECO:0007669"/>
    <property type="project" value="TreeGrafter"/>
</dbReference>
<protein>
    <submittedName>
        <fullName evidence="4">Uncharacterized protein</fullName>
    </submittedName>
</protein>
<organism evidence="4 5">
    <name type="scientific">Apatococcus lobatus</name>
    <dbReference type="NCBI Taxonomy" id="904363"/>
    <lineage>
        <taxon>Eukaryota</taxon>
        <taxon>Viridiplantae</taxon>
        <taxon>Chlorophyta</taxon>
        <taxon>core chlorophytes</taxon>
        <taxon>Trebouxiophyceae</taxon>
        <taxon>Chlorellales</taxon>
        <taxon>Chlorellaceae</taxon>
        <taxon>Apatococcus</taxon>
    </lineage>
</organism>
<dbReference type="EMBL" id="JALJOS010000001">
    <property type="protein sequence ID" value="KAK9844534.1"/>
    <property type="molecule type" value="Genomic_DNA"/>
</dbReference>
<comment type="similarity">
    <text evidence="3">Belongs to the short-chain dehydrogenases/reductases (SDR) family.</text>
</comment>
<dbReference type="GO" id="GO:0016491">
    <property type="term" value="F:oxidoreductase activity"/>
    <property type="evidence" value="ECO:0007669"/>
    <property type="project" value="UniProtKB-KW"/>
</dbReference>
<dbReference type="SUPFAM" id="SSF51735">
    <property type="entry name" value="NAD(P)-binding Rossmann-fold domains"/>
    <property type="match status" value="1"/>
</dbReference>
<dbReference type="Pfam" id="PF00106">
    <property type="entry name" value="adh_short"/>
    <property type="match status" value="1"/>
</dbReference>
<evidence type="ECO:0000313" key="5">
    <source>
        <dbReference type="Proteomes" id="UP001438707"/>
    </source>
</evidence>
<sequence>MGAQKVFVVTGANRGIGAEYVRQLLLEKDNYVFATMRNVPTDVTAPIKNLQARYLNEEDDRLALIKLDLTDEASIQAAAAEVEKIKPDGVDYLINNAGIQEGMMPALETSAEDYNRVLRTNVVGPFLVTRAFLPLLKKKQTRTVVNLGSCLGSCTAVAGTITNTNPMHSGFLAYNSSKSAINMQTAVLANQLNAEKFTLISIHPGWVGTDMGLYTAEKLGASKDDPLSPQQSVEGMLKVVNGLSQKDNGRFFDYEGKSMDY</sequence>
<comment type="caution">
    <text evidence="4">The sequence shown here is derived from an EMBL/GenBank/DDBJ whole genome shotgun (WGS) entry which is preliminary data.</text>
</comment>
<gene>
    <name evidence="4" type="ORF">WJX74_003700</name>
</gene>
<name>A0AAW1SF85_9CHLO</name>
<dbReference type="PANTHER" id="PTHR43544:SF7">
    <property type="entry name" value="NADB-LER2"/>
    <property type="match status" value="1"/>
</dbReference>
<dbReference type="Gene3D" id="3.40.50.720">
    <property type="entry name" value="NAD(P)-binding Rossmann-like Domain"/>
    <property type="match status" value="1"/>
</dbReference>
<reference evidence="4 5" key="1">
    <citation type="journal article" date="2024" name="Nat. Commun.">
        <title>Phylogenomics reveals the evolutionary origins of lichenization in chlorophyte algae.</title>
        <authorList>
            <person name="Puginier C."/>
            <person name="Libourel C."/>
            <person name="Otte J."/>
            <person name="Skaloud P."/>
            <person name="Haon M."/>
            <person name="Grisel S."/>
            <person name="Petersen M."/>
            <person name="Berrin J.G."/>
            <person name="Delaux P.M."/>
            <person name="Dal Grande F."/>
            <person name="Keller J."/>
        </authorList>
    </citation>
    <scope>NUCLEOTIDE SEQUENCE [LARGE SCALE GENOMIC DNA]</scope>
    <source>
        <strain evidence="4 5">SAG 2145</strain>
    </source>
</reference>
<keyword evidence="1" id="KW-0521">NADP</keyword>